<organism evidence="1 2">
    <name type="scientific">Rugamonas apoptosis</name>
    <dbReference type="NCBI Taxonomy" id="2758570"/>
    <lineage>
        <taxon>Bacteria</taxon>
        <taxon>Pseudomonadati</taxon>
        <taxon>Pseudomonadota</taxon>
        <taxon>Betaproteobacteria</taxon>
        <taxon>Burkholderiales</taxon>
        <taxon>Oxalobacteraceae</taxon>
        <taxon>Telluria group</taxon>
        <taxon>Rugamonas</taxon>
    </lineage>
</organism>
<evidence type="ECO:0000313" key="1">
    <source>
        <dbReference type="EMBL" id="MBA5685925.1"/>
    </source>
</evidence>
<keyword evidence="2" id="KW-1185">Reference proteome</keyword>
<dbReference type="AlphaFoldDB" id="A0A7W2F6C3"/>
<dbReference type="RefSeq" id="WP_182151669.1">
    <property type="nucleotide sequence ID" value="NZ_JACEZU010000001.1"/>
</dbReference>
<gene>
    <name evidence="1" type="ORF">H3H39_02515</name>
</gene>
<reference evidence="1 2" key="1">
    <citation type="submission" date="2020-07" db="EMBL/GenBank/DDBJ databases">
        <title>Novel species isolated from subtropical streams in China.</title>
        <authorList>
            <person name="Lu H."/>
        </authorList>
    </citation>
    <scope>NUCLEOTIDE SEQUENCE [LARGE SCALE GENOMIC DNA]</scope>
    <source>
        <strain evidence="1 2">LX47W</strain>
    </source>
</reference>
<name>A0A7W2F6C3_9BURK</name>
<sequence>MQATIYISDAAMATVNAIKDLDYYDRVSLSDDPATDLSTSPGYYLNTNELRLASLPPNAVVSLQVTPTDIATSGQRLTAPANLRGPIFSGAPNLPQDYAKIIKYWSPLVPTTHHRGAVFFQNVLNCYCVKLTDSDEAGETIAGDGNSGSDDILLSDGLVIIVQGLAAAVEKLDPDHFVALTIPINTAMLGIEVEGYQSTQEYLPFTYEQSETLYLRVSDVLASPDPDSIILSALHSLMSSYGYTY</sequence>
<dbReference type="Proteomes" id="UP000573499">
    <property type="component" value="Unassembled WGS sequence"/>
</dbReference>
<dbReference type="EMBL" id="JACEZU010000001">
    <property type="protein sequence ID" value="MBA5685925.1"/>
    <property type="molecule type" value="Genomic_DNA"/>
</dbReference>
<comment type="caution">
    <text evidence="1">The sequence shown here is derived from an EMBL/GenBank/DDBJ whole genome shotgun (WGS) entry which is preliminary data.</text>
</comment>
<proteinExistence type="predicted"/>
<accession>A0A7W2F6C3</accession>
<evidence type="ECO:0000313" key="2">
    <source>
        <dbReference type="Proteomes" id="UP000573499"/>
    </source>
</evidence>
<protein>
    <submittedName>
        <fullName evidence="1">Uncharacterized protein</fullName>
    </submittedName>
</protein>